<organism evidence="8 9">
    <name type="scientific">Geodermatophilus africanus</name>
    <dbReference type="NCBI Taxonomy" id="1137993"/>
    <lineage>
        <taxon>Bacteria</taxon>
        <taxon>Bacillati</taxon>
        <taxon>Actinomycetota</taxon>
        <taxon>Actinomycetes</taxon>
        <taxon>Geodermatophilales</taxon>
        <taxon>Geodermatophilaceae</taxon>
        <taxon>Geodermatophilus</taxon>
    </lineage>
</organism>
<dbReference type="GO" id="GO:0006310">
    <property type="term" value="P:DNA recombination"/>
    <property type="evidence" value="ECO:0007669"/>
    <property type="project" value="UniProtKB-KW"/>
</dbReference>
<dbReference type="AlphaFoldDB" id="A0A1H3G4X3"/>
<dbReference type="PANTHER" id="PTHR30349:SF64">
    <property type="entry name" value="PROPHAGE INTEGRASE INTD-RELATED"/>
    <property type="match status" value="1"/>
</dbReference>
<evidence type="ECO:0000313" key="9">
    <source>
        <dbReference type="Proteomes" id="UP000198921"/>
    </source>
</evidence>
<reference evidence="9" key="1">
    <citation type="submission" date="2016-10" db="EMBL/GenBank/DDBJ databases">
        <authorList>
            <person name="Varghese N."/>
            <person name="Submissions S."/>
        </authorList>
    </citation>
    <scope>NUCLEOTIDE SEQUENCE [LARGE SCALE GENOMIC DNA]</scope>
    <source>
        <strain evidence="9">DSM 45422</strain>
    </source>
</reference>
<dbReference type="Pfam" id="PF00589">
    <property type="entry name" value="Phage_integrase"/>
    <property type="match status" value="1"/>
</dbReference>
<evidence type="ECO:0000256" key="4">
    <source>
        <dbReference type="ARBA" id="ARBA00023172"/>
    </source>
</evidence>
<feature type="domain" description="Core-binding (CB)" evidence="7">
    <location>
        <begin position="66"/>
        <end position="146"/>
    </location>
</feature>
<dbReference type="Gene3D" id="1.10.150.130">
    <property type="match status" value="1"/>
</dbReference>
<evidence type="ECO:0000256" key="5">
    <source>
        <dbReference type="PROSITE-ProRule" id="PRU01248"/>
    </source>
</evidence>
<dbReference type="CDD" id="cd01189">
    <property type="entry name" value="INT_ICEBs1_C_like"/>
    <property type="match status" value="1"/>
</dbReference>
<protein>
    <submittedName>
        <fullName evidence="8">Site-specific recombinase XerD</fullName>
    </submittedName>
</protein>
<evidence type="ECO:0000256" key="3">
    <source>
        <dbReference type="ARBA" id="ARBA00023125"/>
    </source>
</evidence>
<dbReference type="SUPFAM" id="SSF56349">
    <property type="entry name" value="DNA breaking-rejoining enzymes"/>
    <property type="match status" value="1"/>
</dbReference>
<proteinExistence type="inferred from homology"/>
<dbReference type="PROSITE" id="PS51898">
    <property type="entry name" value="TYR_RECOMBINASE"/>
    <property type="match status" value="1"/>
</dbReference>
<name>A0A1H3G4X3_9ACTN</name>
<keyword evidence="3 5" id="KW-0238">DNA-binding</keyword>
<dbReference type="GO" id="GO:0015074">
    <property type="term" value="P:DNA integration"/>
    <property type="evidence" value="ECO:0007669"/>
    <property type="project" value="UniProtKB-KW"/>
</dbReference>
<keyword evidence="2" id="KW-0229">DNA integration</keyword>
<dbReference type="InterPro" id="IPR050090">
    <property type="entry name" value="Tyrosine_recombinase_XerCD"/>
</dbReference>
<sequence length="376" mass="41913">MAKVYRRVRAREGKPDLVTYEARWREPDGRQRKRSFKKKSDADRYLTSIESSLLTGGYVDPSRSRVTVGSYSEQWMAGRTRLKPKTLVSYRSLLDNRVLPRWADVRLDRITYEDVAAWVSDMASTASPSTTRQAYHLLTSMLDEAVKGRRLPSNPASGVELPRLPRVHKRYLSHEQVGRLTEECGDEGVVVLMLAYTGIRWGELAAIRVDRVAPGARRVHIAEAMSEVNGRAVFGPPKTHADRWVAVPRFLQERIGALMASKSPNDLLFTSPRGEVLRVHGFRRRSFDRAATAVGLSGLVPHELRHTAASLAIASGANVKAVQSMLGHASAAMTLDRYSHLFDDALDAVADRLDEARQRTVVPPSCPQDVVVPLAR</sequence>
<keyword evidence="9" id="KW-1185">Reference proteome</keyword>
<dbReference type="Gene3D" id="1.10.443.10">
    <property type="entry name" value="Intergrase catalytic core"/>
    <property type="match status" value="1"/>
</dbReference>
<dbReference type="STRING" id="1137993.SAMN05660209_01729"/>
<keyword evidence="4" id="KW-0233">DNA recombination</keyword>
<evidence type="ECO:0000313" key="8">
    <source>
        <dbReference type="EMBL" id="SDX98097.1"/>
    </source>
</evidence>
<comment type="similarity">
    <text evidence="1">Belongs to the 'phage' integrase family.</text>
</comment>
<dbReference type="InterPro" id="IPR002104">
    <property type="entry name" value="Integrase_catalytic"/>
</dbReference>
<dbReference type="EMBL" id="FNOT01000004">
    <property type="protein sequence ID" value="SDX98097.1"/>
    <property type="molecule type" value="Genomic_DNA"/>
</dbReference>
<dbReference type="Pfam" id="PF14659">
    <property type="entry name" value="Phage_int_SAM_3"/>
    <property type="match status" value="1"/>
</dbReference>
<dbReference type="Proteomes" id="UP000198921">
    <property type="component" value="Unassembled WGS sequence"/>
</dbReference>
<gene>
    <name evidence="8" type="ORF">SAMN05660209_01729</name>
</gene>
<dbReference type="InterPro" id="IPR044068">
    <property type="entry name" value="CB"/>
</dbReference>
<dbReference type="PROSITE" id="PS51900">
    <property type="entry name" value="CB"/>
    <property type="match status" value="1"/>
</dbReference>
<dbReference type="InterPro" id="IPR004107">
    <property type="entry name" value="Integrase_SAM-like_N"/>
</dbReference>
<evidence type="ECO:0000259" key="7">
    <source>
        <dbReference type="PROSITE" id="PS51900"/>
    </source>
</evidence>
<dbReference type="GO" id="GO:0003677">
    <property type="term" value="F:DNA binding"/>
    <property type="evidence" value="ECO:0007669"/>
    <property type="project" value="UniProtKB-UniRule"/>
</dbReference>
<dbReference type="RefSeq" id="WP_170856703.1">
    <property type="nucleotide sequence ID" value="NZ_FNOT01000004.1"/>
</dbReference>
<evidence type="ECO:0000256" key="1">
    <source>
        <dbReference type="ARBA" id="ARBA00008857"/>
    </source>
</evidence>
<evidence type="ECO:0000256" key="2">
    <source>
        <dbReference type="ARBA" id="ARBA00022908"/>
    </source>
</evidence>
<evidence type="ECO:0000259" key="6">
    <source>
        <dbReference type="PROSITE" id="PS51898"/>
    </source>
</evidence>
<accession>A0A1H3G4X3</accession>
<dbReference type="PANTHER" id="PTHR30349">
    <property type="entry name" value="PHAGE INTEGRASE-RELATED"/>
    <property type="match status" value="1"/>
</dbReference>
<dbReference type="InterPro" id="IPR010998">
    <property type="entry name" value="Integrase_recombinase_N"/>
</dbReference>
<dbReference type="InterPro" id="IPR011010">
    <property type="entry name" value="DNA_brk_join_enz"/>
</dbReference>
<dbReference type="InterPro" id="IPR013762">
    <property type="entry name" value="Integrase-like_cat_sf"/>
</dbReference>
<feature type="domain" description="Tyr recombinase" evidence="6">
    <location>
        <begin position="167"/>
        <end position="351"/>
    </location>
</feature>